<dbReference type="InterPro" id="IPR046347">
    <property type="entry name" value="bZIP_sf"/>
</dbReference>
<keyword evidence="5" id="KW-1185">Reference proteome</keyword>
<evidence type="ECO:0000256" key="2">
    <source>
        <dbReference type="SAM" id="Phobius"/>
    </source>
</evidence>
<reference evidence="4 5" key="1">
    <citation type="journal article" date="2012" name="Sci. Rep.">
        <title>Genomic perspectives on the evolution of fungal entomopathogenicity in Beauveria bassiana.</title>
        <authorList>
            <person name="Xiao G."/>
            <person name="Ying S.H."/>
            <person name="Zheng P."/>
            <person name="Wang Z.L."/>
            <person name="Zhang S."/>
            <person name="Xie X.Q."/>
            <person name="Shang Y."/>
            <person name="St Leger R.J."/>
            <person name="Zhao G.P."/>
            <person name="Wang C."/>
            <person name="Feng M.G."/>
        </authorList>
    </citation>
    <scope>NUCLEOTIDE SEQUENCE [LARGE SCALE GENOMIC DNA]</scope>
    <source>
        <strain evidence="4 5">ARSEF 2860</strain>
    </source>
</reference>
<dbReference type="HOGENOM" id="CLU_1106939_0_0_1"/>
<accession>J5JDW4</accession>
<keyword evidence="2" id="KW-0472">Membrane</keyword>
<feature type="region of interest" description="Disordered" evidence="1">
    <location>
        <begin position="1"/>
        <end position="53"/>
    </location>
</feature>
<dbReference type="SUPFAM" id="SSF57959">
    <property type="entry name" value="Leucine zipper domain"/>
    <property type="match status" value="1"/>
</dbReference>
<feature type="region of interest" description="Disordered" evidence="1">
    <location>
        <begin position="158"/>
        <end position="192"/>
    </location>
</feature>
<dbReference type="InParanoid" id="J5JDW4"/>
<proteinExistence type="predicted"/>
<protein>
    <recommendedName>
        <fullName evidence="3">BZIP domain-containing protein</fullName>
    </recommendedName>
</protein>
<name>J5JDW4_BEAB2</name>
<dbReference type="AlphaFoldDB" id="J5JDW4"/>
<dbReference type="EMBL" id="JH725170">
    <property type="protein sequence ID" value="EJP64103.1"/>
    <property type="molecule type" value="Genomic_DNA"/>
</dbReference>
<sequence>MESTDYESRRKTQNREAQRRYRQKQKDRVSQSQSREMDTDSGMQLNGTGEDWPGSYGVNEVGYADHMTFEDGTSLMDHAGDSVNIFPVCRANILFVFCLFLFTAAAAHSTMKLVLPRKWSGPGLHLLVHQLLRRERRTMFWPYAANFFSAQARTRARATSTSTSSRSSSRSDSSGPNSMGKSSSSSSKLPKSHAKIHAKIDRMVDELSQVYDFGVEMQLISPDEQLYGSISFMKTQFHRSIIRAAKSSYRR</sequence>
<dbReference type="RefSeq" id="XP_008600126.1">
    <property type="nucleotide sequence ID" value="XM_008601904.1"/>
</dbReference>
<keyword evidence="2" id="KW-0812">Transmembrane</keyword>
<organism evidence="4 5">
    <name type="scientific">Beauveria bassiana (strain ARSEF 2860)</name>
    <name type="common">White muscardine disease fungus</name>
    <name type="synonym">Tritirachium shiotae</name>
    <dbReference type="NCBI Taxonomy" id="655819"/>
    <lineage>
        <taxon>Eukaryota</taxon>
        <taxon>Fungi</taxon>
        <taxon>Dikarya</taxon>
        <taxon>Ascomycota</taxon>
        <taxon>Pezizomycotina</taxon>
        <taxon>Sordariomycetes</taxon>
        <taxon>Hypocreomycetidae</taxon>
        <taxon>Hypocreales</taxon>
        <taxon>Cordycipitaceae</taxon>
        <taxon>Beauveria</taxon>
    </lineage>
</organism>
<evidence type="ECO:0000313" key="4">
    <source>
        <dbReference type="EMBL" id="EJP64103.1"/>
    </source>
</evidence>
<dbReference type="CDD" id="cd14688">
    <property type="entry name" value="bZIP_YAP"/>
    <property type="match status" value="1"/>
</dbReference>
<evidence type="ECO:0000256" key="1">
    <source>
        <dbReference type="SAM" id="MobiDB-lite"/>
    </source>
</evidence>
<keyword evidence="2" id="KW-1133">Transmembrane helix</keyword>
<gene>
    <name evidence="4" type="ORF">BBA_06807</name>
</gene>
<dbReference type="GeneID" id="19889819"/>
<feature type="domain" description="BZIP" evidence="3">
    <location>
        <begin position="9"/>
        <end position="24"/>
    </location>
</feature>
<dbReference type="InterPro" id="IPR004827">
    <property type="entry name" value="bZIP"/>
</dbReference>
<evidence type="ECO:0000259" key="3">
    <source>
        <dbReference type="PROSITE" id="PS00036"/>
    </source>
</evidence>
<dbReference type="Proteomes" id="UP000002762">
    <property type="component" value="Unassembled WGS sequence"/>
</dbReference>
<dbReference type="PROSITE" id="PS00036">
    <property type="entry name" value="BZIP_BASIC"/>
    <property type="match status" value="1"/>
</dbReference>
<evidence type="ECO:0000313" key="5">
    <source>
        <dbReference type="Proteomes" id="UP000002762"/>
    </source>
</evidence>
<feature type="compositionally biased region" description="Low complexity" evidence="1">
    <location>
        <begin position="158"/>
        <end position="189"/>
    </location>
</feature>
<feature type="compositionally biased region" description="Basic and acidic residues" evidence="1">
    <location>
        <begin position="1"/>
        <end position="29"/>
    </location>
</feature>
<feature type="transmembrane region" description="Helical" evidence="2">
    <location>
        <begin position="85"/>
        <end position="107"/>
    </location>
</feature>
<dbReference type="GO" id="GO:0003700">
    <property type="term" value="F:DNA-binding transcription factor activity"/>
    <property type="evidence" value="ECO:0007669"/>
    <property type="project" value="InterPro"/>
</dbReference>
<dbReference type="Gene3D" id="1.20.5.170">
    <property type="match status" value="1"/>
</dbReference>